<proteinExistence type="predicted"/>
<evidence type="ECO:0000256" key="2">
    <source>
        <dbReference type="SAM" id="MobiDB-lite"/>
    </source>
</evidence>
<feature type="compositionally biased region" description="Low complexity" evidence="2">
    <location>
        <begin position="491"/>
        <end position="500"/>
    </location>
</feature>
<keyword evidence="1" id="KW-0862">Zinc</keyword>
<feature type="region of interest" description="Disordered" evidence="2">
    <location>
        <begin position="491"/>
        <end position="563"/>
    </location>
</feature>
<dbReference type="PROSITE" id="PS50157">
    <property type="entry name" value="ZINC_FINGER_C2H2_2"/>
    <property type="match status" value="1"/>
</dbReference>
<dbReference type="Proteomes" id="UP000284706">
    <property type="component" value="Unassembled WGS sequence"/>
</dbReference>
<dbReference type="OrthoDB" id="3270241at2759"/>
<feature type="region of interest" description="Disordered" evidence="2">
    <location>
        <begin position="132"/>
        <end position="182"/>
    </location>
</feature>
<feature type="domain" description="C2H2-type" evidence="3">
    <location>
        <begin position="17"/>
        <end position="47"/>
    </location>
</feature>
<protein>
    <recommendedName>
        <fullName evidence="3">C2H2-type domain-containing protein</fullName>
    </recommendedName>
</protein>
<dbReference type="InterPro" id="IPR048420">
    <property type="entry name" value="Zap1-like_Znf1"/>
</dbReference>
<dbReference type="InterPro" id="IPR013087">
    <property type="entry name" value="Znf_C2H2_type"/>
</dbReference>
<feature type="compositionally biased region" description="Polar residues" evidence="2">
    <location>
        <begin position="81"/>
        <end position="97"/>
    </location>
</feature>
<dbReference type="GO" id="GO:0008270">
    <property type="term" value="F:zinc ion binding"/>
    <property type="evidence" value="ECO:0007669"/>
    <property type="project" value="UniProtKB-KW"/>
</dbReference>
<comment type="caution">
    <text evidence="4">The sequence shown here is derived from an EMBL/GenBank/DDBJ whole genome shotgun (WGS) entry which is preliminary data.</text>
</comment>
<dbReference type="EMBL" id="NHYE01005642">
    <property type="protein sequence ID" value="PPQ65931.1"/>
    <property type="molecule type" value="Genomic_DNA"/>
</dbReference>
<feature type="region of interest" description="Disordered" evidence="2">
    <location>
        <begin position="418"/>
        <end position="468"/>
    </location>
</feature>
<feature type="region of interest" description="Disordered" evidence="2">
    <location>
        <begin position="205"/>
        <end position="391"/>
    </location>
</feature>
<feature type="compositionally biased region" description="Basic and acidic residues" evidence="2">
    <location>
        <begin position="50"/>
        <end position="62"/>
    </location>
</feature>
<dbReference type="STRING" id="231916.A0A409VI71"/>
<feature type="region of interest" description="Disordered" evidence="2">
    <location>
        <begin position="50"/>
        <end position="120"/>
    </location>
</feature>
<feature type="compositionally biased region" description="Low complexity" evidence="2">
    <location>
        <begin position="513"/>
        <end position="540"/>
    </location>
</feature>
<evidence type="ECO:0000313" key="4">
    <source>
        <dbReference type="EMBL" id="PPQ65931.1"/>
    </source>
</evidence>
<feature type="compositionally biased region" description="Polar residues" evidence="2">
    <location>
        <begin position="541"/>
        <end position="563"/>
    </location>
</feature>
<evidence type="ECO:0000256" key="1">
    <source>
        <dbReference type="PROSITE-ProRule" id="PRU00042"/>
    </source>
</evidence>
<feature type="compositionally biased region" description="Polar residues" evidence="2">
    <location>
        <begin position="295"/>
        <end position="340"/>
    </location>
</feature>
<gene>
    <name evidence="4" type="ORF">CVT26_010692</name>
</gene>
<dbReference type="InParanoid" id="A0A409VI71"/>
<keyword evidence="1" id="KW-0863">Zinc-finger</keyword>
<name>A0A409VI71_9AGAR</name>
<feature type="compositionally biased region" description="Polar residues" evidence="2">
    <location>
        <begin position="351"/>
        <end position="361"/>
    </location>
</feature>
<accession>A0A409VI71</accession>
<feature type="compositionally biased region" description="Polar residues" evidence="2">
    <location>
        <begin position="455"/>
        <end position="465"/>
    </location>
</feature>
<keyword evidence="5" id="KW-1185">Reference proteome</keyword>
<dbReference type="Pfam" id="PF21816">
    <property type="entry name" value="Zap1_zf1"/>
    <property type="match status" value="1"/>
</dbReference>
<sequence>MSSSYPFPSQASSVHTYPCKWHWCRETFPDNPQLVQHVILEHVNKAPPVKREDIPHVRRAEDGTGDSIHVPPYILYKQPPSRLSASPQKVLGLSSQDVRPRPSAEPSSSLPSPPFSSPMLKSQAHILSKNLNSPRHRSSVQPPDIFPAADTQDLSKHAGTSTPPFRAIGSPAGSHTSVHIPTSPHFSALVHQGPAKRAATLTIDTSSPAKKPNTAQHHHFSSQSSLNHRPSIGERAAVEEQLTQLDEEDSDSGRSSSASGSGSGNDSEEDSERDAVGDDVTDDDSDDSPEENSMEVDSSSMNTSQAQVPPSSEIQDGYTSELSYALSQPQNSQLASQTLQMEVLQMEAASETPSQLQQSSFPYHIHGPKKHVHVHSSQPSEPDSSLILGPPALLSNPQTFAVSTPVAKQQQIWYQPQALTRTASGSGSNVNSPRVGQGRPVAVATPAKSAHPAGQPQSQQRNVRTVQKAKKFTSGTLQIVPAASQVRAAAAAASTATPKRAVAEVASHSHEPQSQTPSQLQSQSQSQSQSLSYMDSSQSQPYQDSLLLQTQAPYHSQPMTQSF</sequence>
<evidence type="ECO:0000313" key="5">
    <source>
        <dbReference type="Proteomes" id="UP000284706"/>
    </source>
</evidence>
<reference evidence="4 5" key="1">
    <citation type="journal article" date="2018" name="Evol. Lett.">
        <title>Horizontal gene cluster transfer increased hallucinogenic mushroom diversity.</title>
        <authorList>
            <person name="Reynolds H.T."/>
            <person name="Vijayakumar V."/>
            <person name="Gluck-Thaler E."/>
            <person name="Korotkin H.B."/>
            <person name="Matheny P.B."/>
            <person name="Slot J.C."/>
        </authorList>
    </citation>
    <scope>NUCLEOTIDE SEQUENCE [LARGE SCALE GENOMIC DNA]</scope>
    <source>
        <strain evidence="4 5">SRW20</strain>
    </source>
</reference>
<keyword evidence="1" id="KW-0479">Metal-binding</keyword>
<feature type="compositionally biased region" description="Polar residues" evidence="2">
    <location>
        <begin position="418"/>
        <end position="434"/>
    </location>
</feature>
<evidence type="ECO:0000259" key="3">
    <source>
        <dbReference type="PROSITE" id="PS50157"/>
    </source>
</evidence>
<dbReference type="AlphaFoldDB" id="A0A409VI71"/>
<organism evidence="4 5">
    <name type="scientific">Gymnopilus dilepis</name>
    <dbReference type="NCBI Taxonomy" id="231916"/>
    <lineage>
        <taxon>Eukaryota</taxon>
        <taxon>Fungi</taxon>
        <taxon>Dikarya</taxon>
        <taxon>Basidiomycota</taxon>
        <taxon>Agaricomycotina</taxon>
        <taxon>Agaricomycetes</taxon>
        <taxon>Agaricomycetidae</taxon>
        <taxon>Agaricales</taxon>
        <taxon>Agaricineae</taxon>
        <taxon>Hymenogastraceae</taxon>
        <taxon>Gymnopilus</taxon>
    </lineage>
</organism>
<dbReference type="PROSITE" id="PS00028">
    <property type="entry name" value="ZINC_FINGER_C2H2_1"/>
    <property type="match status" value="1"/>
</dbReference>
<feature type="compositionally biased region" description="Acidic residues" evidence="2">
    <location>
        <begin position="266"/>
        <end position="294"/>
    </location>
</feature>